<gene>
    <name evidence="1" type="ORF">K7432_004929</name>
</gene>
<dbReference type="Proteomes" id="UP001479436">
    <property type="component" value="Unassembled WGS sequence"/>
</dbReference>
<evidence type="ECO:0000313" key="1">
    <source>
        <dbReference type="EMBL" id="KAK9719235.1"/>
    </source>
</evidence>
<comment type="caution">
    <text evidence="1">The sequence shown here is derived from an EMBL/GenBank/DDBJ whole genome shotgun (WGS) entry which is preliminary data.</text>
</comment>
<accession>A0ABR2W4V0</accession>
<proteinExistence type="predicted"/>
<evidence type="ECO:0000313" key="2">
    <source>
        <dbReference type="Proteomes" id="UP001479436"/>
    </source>
</evidence>
<reference evidence="1 2" key="1">
    <citation type="submission" date="2023-04" db="EMBL/GenBank/DDBJ databases">
        <title>Genome of Basidiobolus ranarum AG-B5.</title>
        <authorList>
            <person name="Stajich J.E."/>
            <person name="Carter-House D."/>
            <person name="Gryganskyi A."/>
        </authorList>
    </citation>
    <scope>NUCLEOTIDE SEQUENCE [LARGE SCALE GENOMIC DNA]</scope>
    <source>
        <strain evidence="1 2">AG-B5</strain>
    </source>
</reference>
<keyword evidence="2" id="KW-1185">Reference proteome</keyword>
<protein>
    <submittedName>
        <fullName evidence="1">Uncharacterized protein</fullName>
    </submittedName>
</protein>
<name>A0ABR2W4V0_9FUNG</name>
<dbReference type="EMBL" id="JASJQH010007056">
    <property type="protein sequence ID" value="KAK9719235.1"/>
    <property type="molecule type" value="Genomic_DNA"/>
</dbReference>
<organism evidence="1 2">
    <name type="scientific">Basidiobolus ranarum</name>
    <dbReference type="NCBI Taxonomy" id="34480"/>
    <lineage>
        <taxon>Eukaryota</taxon>
        <taxon>Fungi</taxon>
        <taxon>Fungi incertae sedis</taxon>
        <taxon>Zoopagomycota</taxon>
        <taxon>Entomophthoromycotina</taxon>
        <taxon>Basidiobolomycetes</taxon>
        <taxon>Basidiobolales</taxon>
        <taxon>Basidiobolaceae</taxon>
        <taxon>Basidiobolus</taxon>
    </lineage>
</organism>
<sequence>MLYALSRLEWKVGRATSIGYGMSHARVLTVPHRKLLRTVSAIDEALAIYRV</sequence>